<dbReference type="CDD" id="cd12912">
    <property type="entry name" value="PDC2_MCP_like"/>
    <property type="match status" value="1"/>
</dbReference>
<evidence type="ECO:0000256" key="7">
    <source>
        <dbReference type="ARBA" id="ARBA00023224"/>
    </source>
</evidence>
<dbReference type="STRING" id="29341.RSJ17_14055"/>
<dbReference type="InterPro" id="IPR003660">
    <property type="entry name" value="HAMP_dom"/>
</dbReference>
<dbReference type="SUPFAM" id="SSF103190">
    <property type="entry name" value="Sensory domain-like"/>
    <property type="match status" value="1"/>
</dbReference>
<keyword evidence="6 10" id="KW-0472">Membrane</keyword>
<dbReference type="InterPro" id="IPR033479">
    <property type="entry name" value="dCache_1"/>
</dbReference>
<proteinExistence type="inferred from homology"/>
<dbReference type="Pfam" id="PF02743">
    <property type="entry name" value="dCache_1"/>
    <property type="match status" value="1"/>
</dbReference>
<dbReference type="CDD" id="cd12914">
    <property type="entry name" value="PDC1_DGC_like"/>
    <property type="match status" value="1"/>
</dbReference>
<comment type="subcellular location">
    <subcellularLocation>
        <location evidence="1">Cell membrane</location>
        <topology evidence="1">Multi-pass membrane protein</topology>
    </subcellularLocation>
</comment>
<evidence type="ECO:0000256" key="8">
    <source>
        <dbReference type="ARBA" id="ARBA00029447"/>
    </source>
</evidence>
<evidence type="ECO:0000256" key="3">
    <source>
        <dbReference type="ARBA" id="ARBA00022500"/>
    </source>
</evidence>
<keyword evidence="7 9" id="KW-0807">Transducer</keyword>
<dbReference type="InterPro" id="IPR029151">
    <property type="entry name" value="Sensor-like_sf"/>
</dbReference>
<dbReference type="SMART" id="SM00283">
    <property type="entry name" value="MA"/>
    <property type="match status" value="1"/>
</dbReference>
<dbReference type="PROSITE" id="PS50111">
    <property type="entry name" value="CHEMOTAXIS_TRANSDUC_2"/>
    <property type="match status" value="1"/>
</dbReference>
<feature type="domain" description="HAMP" evidence="12">
    <location>
        <begin position="315"/>
        <end position="370"/>
    </location>
</feature>
<keyword evidence="5 10" id="KW-1133">Transmembrane helix</keyword>
<evidence type="ECO:0000259" key="12">
    <source>
        <dbReference type="PROSITE" id="PS50885"/>
    </source>
</evidence>
<evidence type="ECO:0000313" key="14">
    <source>
        <dbReference type="Proteomes" id="UP000031366"/>
    </source>
</evidence>
<evidence type="ECO:0000256" key="2">
    <source>
        <dbReference type="ARBA" id="ARBA00022475"/>
    </source>
</evidence>
<dbReference type="PANTHER" id="PTHR32089">
    <property type="entry name" value="METHYL-ACCEPTING CHEMOTAXIS PROTEIN MCPB"/>
    <property type="match status" value="1"/>
</dbReference>
<dbReference type="InterPro" id="IPR004089">
    <property type="entry name" value="MCPsignal_dom"/>
</dbReference>
<comment type="similarity">
    <text evidence="8">Belongs to the methyl-accepting chemotaxis (MCP) protein family.</text>
</comment>
<dbReference type="EMBL" id="AYSO01000015">
    <property type="protein sequence ID" value="KIE46855.1"/>
    <property type="molecule type" value="Genomic_DNA"/>
</dbReference>
<keyword evidence="14" id="KW-1185">Reference proteome</keyword>
<reference evidence="13 14" key="1">
    <citation type="journal article" date="2015" name="Infect. Genet. Evol.">
        <title>Genomic sequences of six botulinum neurotoxin-producing strains representing three clostridial species illustrate the mobility and diversity of botulinum neurotoxin genes.</title>
        <authorList>
            <person name="Smith T.J."/>
            <person name="Hill K.K."/>
            <person name="Xie G."/>
            <person name="Foley B.T."/>
            <person name="Williamson C.H."/>
            <person name="Foster J.T."/>
            <person name="Johnson S.L."/>
            <person name="Chertkov O."/>
            <person name="Teshima H."/>
            <person name="Gibbons H.S."/>
            <person name="Johnsky L.A."/>
            <person name="Karavis M.A."/>
            <person name="Smith L.A."/>
        </authorList>
    </citation>
    <scope>NUCLEOTIDE SEQUENCE [LARGE SCALE GENOMIC DNA]</scope>
    <source>
        <strain evidence="13 14">CDC 2741</strain>
    </source>
</reference>
<keyword evidence="3" id="KW-0145">Chemotaxis</keyword>
<evidence type="ECO:0000256" key="10">
    <source>
        <dbReference type="SAM" id="Phobius"/>
    </source>
</evidence>
<dbReference type="Proteomes" id="UP000031366">
    <property type="component" value="Unassembled WGS sequence"/>
</dbReference>
<evidence type="ECO:0000256" key="5">
    <source>
        <dbReference type="ARBA" id="ARBA00022989"/>
    </source>
</evidence>
<evidence type="ECO:0000313" key="13">
    <source>
        <dbReference type="EMBL" id="KIE46855.1"/>
    </source>
</evidence>
<sequence length="678" mass="73770">MKKKIKIKLKFKSIGTKLAFYFGILIFLVSGVLGTLSVKLSQESALNILNLTLPEVATNAANSIDNYIKGTIDSLEAIAIWKELRDTNVPIKDKVNLIKPETERKGHLRMAFVEPNGKAHFTDGASLDISNDEYFKKSLSGAVAVSEPFEDKIGGGTILVYSVPIKETNGRVKGVLIAARNISKINEIISKVTFGETGKSFMLDKSGTITAHYNPEVVKRRDNLIEMSKENEELKGMAEICERMIGGQKNAESCTNGGKEQYIAYAPITTTGWSVGIFIDAEEVLAGTDKAESMIAIISIIAILISLMFVLLLTKSIKKSISTTVRHLEVLASGDFTEEVSKKLLNSGDEFTNIGEAIERMQISMSEAISTVQNNAFTIDENTESLSSLSVEMSSSIDNVATSVQDVAKGMETQSGDLVYIVSILNDFNIQLENVLKSVKVIEDGTSEIHIKANDSNKDMSSVIDSVDTVTDSFSELVEKIQNVEGNINKINEITTLIKGISDQTNLLALNAAIEAARAGEAGRGFSVVADEIRKLAEQSKHSTENIVKLISTISQDTEKMVETTDIVSNQLLTQRSSITTAIKSFGEITKAVNDINPKIEETTKIAIDINNRKNDIIEKVEATSSVAEEVSASSEEIAATSQEVSASTQEVSALAQELSNMTNSMKKLVELFKVKNF</sequence>
<dbReference type="PANTHER" id="PTHR32089:SF112">
    <property type="entry name" value="LYSOZYME-LIKE PROTEIN-RELATED"/>
    <property type="match status" value="1"/>
</dbReference>
<keyword evidence="2" id="KW-1003">Cell membrane</keyword>
<evidence type="ECO:0000256" key="6">
    <source>
        <dbReference type="ARBA" id="ARBA00023136"/>
    </source>
</evidence>
<dbReference type="GO" id="GO:0005886">
    <property type="term" value="C:plasma membrane"/>
    <property type="evidence" value="ECO:0007669"/>
    <property type="project" value="UniProtKB-SubCell"/>
</dbReference>
<comment type="caution">
    <text evidence="13">The sequence shown here is derived from an EMBL/GenBank/DDBJ whole genome shotgun (WGS) entry which is preliminary data.</text>
</comment>
<dbReference type="PROSITE" id="PS50885">
    <property type="entry name" value="HAMP"/>
    <property type="match status" value="1"/>
</dbReference>
<evidence type="ECO:0000256" key="9">
    <source>
        <dbReference type="PROSITE-ProRule" id="PRU00284"/>
    </source>
</evidence>
<evidence type="ECO:0000256" key="4">
    <source>
        <dbReference type="ARBA" id="ARBA00022692"/>
    </source>
</evidence>
<dbReference type="Gene3D" id="3.30.450.20">
    <property type="entry name" value="PAS domain"/>
    <property type="match status" value="1"/>
</dbReference>
<dbReference type="OrthoDB" id="597657at2"/>
<dbReference type="RefSeq" id="WP_039632082.1">
    <property type="nucleotide sequence ID" value="NZ_AYSO01000015.1"/>
</dbReference>
<dbReference type="Gene3D" id="1.10.287.950">
    <property type="entry name" value="Methyl-accepting chemotaxis protein"/>
    <property type="match status" value="1"/>
</dbReference>
<feature type="domain" description="Methyl-accepting transducer" evidence="11">
    <location>
        <begin position="389"/>
        <end position="653"/>
    </location>
</feature>
<evidence type="ECO:0000259" key="11">
    <source>
        <dbReference type="PROSITE" id="PS50111"/>
    </source>
</evidence>
<keyword evidence="4 10" id="KW-0812">Transmembrane</keyword>
<dbReference type="Pfam" id="PF00015">
    <property type="entry name" value="MCPsignal"/>
    <property type="match status" value="1"/>
</dbReference>
<name>A0A0C1UHK0_9CLOT</name>
<dbReference type="GO" id="GO:0006935">
    <property type="term" value="P:chemotaxis"/>
    <property type="evidence" value="ECO:0007669"/>
    <property type="project" value="UniProtKB-KW"/>
</dbReference>
<dbReference type="GO" id="GO:0007165">
    <property type="term" value="P:signal transduction"/>
    <property type="evidence" value="ECO:0007669"/>
    <property type="project" value="UniProtKB-KW"/>
</dbReference>
<feature type="transmembrane region" description="Helical" evidence="10">
    <location>
        <begin position="294"/>
        <end position="313"/>
    </location>
</feature>
<organism evidence="13 14">
    <name type="scientific">Clostridium argentinense CDC 2741</name>
    <dbReference type="NCBI Taxonomy" id="1418104"/>
    <lineage>
        <taxon>Bacteria</taxon>
        <taxon>Bacillati</taxon>
        <taxon>Bacillota</taxon>
        <taxon>Clostridia</taxon>
        <taxon>Eubacteriales</taxon>
        <taxon>Clostridiaceae</taxon>
        <taxon>Clostridium</taxon>
    </lineage>
</organism>
<dbReference type="SUPFAM" id="SSF58104">
    <property type="entry name" value="Methyl-accepting chemotaxis protein (MCP) signaling domain"/>
    <property type="match status" value="1"/>
</dbReference>
<dbReference type="AlphaFoldDB" id="A0A0C1UHK0"/>
<gene>
    <name evidence="13" type="ORF">U732_1229</name>
</gene>
<evidence type="ECO:0000256" key="1">
    <source>
        <dbReference type="ARBA" id="ARBA00004651"/>
    </source>
</evidence>
<accession>A0A0C1UHK0</accession>
<dbReference type="Gene3D" id="6.10.340.10">
    <property type="match status" value="1"/>
</dbReference>
<protein>
    <submittedName>
        <fullName evidence="13">Methyl-accepting chemotaxis (MCP) signaling domain protein</fullName>
    </submittedName>
</protein>